<evidence type="ECO:0000256" key="1">
    <source>
        <dbReference type="SAM" id="MobiDB-lite"/>
    </source>
</evidence>
<evidence type="ECO:0000313" key="2">
    <source>
        <dbReference type="EMBL" id="MBW0554024.1"/>
    </source>
</evidence>
<evidence type="ECO:0000313" key="3">
    <source>
        <dbReference type="Proteomes" id="UP000765509"/>
    </source>
</evidence>
<comment type="caution">
    <text evidence="2">The sequence shown here is derived from an EMBL/GenBank/DDBJ whole genome shotgun (WGS) entry which is preliminary data.</text>
</comment>
<dbReference type="Proteomes" id="UP000765509">
    <property type="component" value="Unassembled WGS sequence"/>
</dbReference>
<name>A0A9Q3J1T0_9BASI</name>
<keyword evidence="3" id="KW-1185">Reference proteome</keyword>
<dbReference type="AlphaFoldDB" id="A0A9Q3J1T0"/>
<organism evidence="2 3">
    <name type="scientific">Austropuccinia psidii MF-1</name>
    <dbReference type="NCBI Taxonomy" id="1389203"/>
    <lineage>
        <taxon>Eukaryota</taxon>
        <taxon>Fungi</taxon>
        <taxon>Dikarya</taxon>
        <taxon>Basidiomycota</taxon>
        <taxon>Pucciniomycotina</taxon>
        <taxon>Pucciniomycetes</taxon>
        <taxon>Pucciniales</taxon>
        <taxon>Sphaerophragmiaceae</taxon>
        <taxon>Austropuccinia</taxon>
    </lineage>
</organism>
<protein>
    <submittedName>
        <fullName evidence="2">Uncharacterized protein</fullName>
    </submittedName>
</protein>
<sequence>MDHGKQEAQPGIPLGRSWSKFPEDLSQRDILWRPYGNHPTLASYQAIQTLEGEGKQVNGESSHYPSYRRAADPDRAYSYSFRLTRSRPNQLSSGFTPFRNQQISGQESPFLTIPGSFQEKTRIQGQKQDHLQPEQERVRPKDPEAVVFGERSAQEQEVAVNNFRISSPININITSTQIDHNVVTPESNLNSDSLFLQMSQYVEQTQNHFAELEANHERMKILTASMDKIVKFLQEGHSQLSKASEETNKRLNLVFEEQHHRKRDRDCLDQDINKLFNVYHNMKPQPQGYVMDNPYHQDDIKPDAMLMNKAGSPSQYQDGYNMSYSKKEALKQLP</sequence>
<accession>A0A9Q3J1T0</accession>
<dbReference type="EMBL" id="AVOT02060583">
    <property type="protein sequence ID" value="MBW0554024.1"/>
    <property type="molecule type" value="Genomic_DNA"/>
</dbReference>
<feature type="region of interest" description="Disordered" evidence="1">
    <location>
        <begin position="1"/>
        <end position="20"/>
    </location>
</feature>
<reference evidence="2" key="1">
    <citation type="submission" date="2021-03" db="EMBL/GenBank/DDBJ databases">
        <title>Draft genome sequence of rust myrtle Austropuccinia psidii MF-1, a brazilian biotype.</title>
        <authorList>
            <person name="Quecine M.C."/>
            <person name="Pachon D.M.R."/>
            <person name="Bonatelli M.L."/>
            <person name="Correr F.H."/>
            <person name="Franceschini L.M."/>
            <person name="Leite T.F."/>
            <person name="Margarido G.R.A."/>
            <person name="Almeida C.A."/>
            <person name="Ferrarezi J.A."/>
            <person name="Labate C.A."/>
        </authorList>
    </citation>
    <scope>NUCLEOTIDE SEQUENCE</scope>
    <source>
        <strain evidence="2">MF-1</strain>
    </source>
</reference>
<proteinExistence type="predicted"/>
<gene>
    <name evidence="2" type="ORF">O181_093739</name>
</gene>